<keyword evidence="3" id="KW-1185">Reference proteome</keyword>
<evidence type="ECO:0000313" key="2">
    <source>
        <dbReference type="EMBL" id="CAC5426442.1"/>
    </source>
</evidence>
<reference evidence="2 3" key="1">
    <citation type="submission" date="2020-06" db="EMBL/GenBank/DDBJ databases">
        <authorList>
            <person name="Li R."/>
            <person name="Bekaert M."/>
        </authorList>
    </citation>
    <scope>NUCLEOTIDE SEQUENCE [LARGE SCALE GENOMIC DNA]</scope>
    <source>
        <strain evidence="3">wild</strain>
    </source>
</reference>
<proteinExistence type="predicted"/>
<name>A0A6J8F2U4_MYTCO</name>
<sequence>MNQEVKYLEAGHSASQSLAVAALKNESATQSLAVAALKNESATQSLVVAALKNESTTQSLDVATLKNESAAQSLDVAELKKEFREQNAQLKNSYDILQKKLNYIENKNNVLKNDYAALRSQITDWQNMSIHTKQELDFFTHSIAASNIQNVTTIQSGMDTLISQVQSLNSQLNFLSRLQPLGVRTFWR</sequence>
<protein>
    <submittedName>
        <fullName evidence="2">Uncharacterized protein</fullName>
    </submittedName>
</protein>
<dbReference type="AlphaFoldDB" id="A0A6J8F2U4"/>
<dbReference type="EMBL" id="CACVKT020010430">
    <property type="protein sequence ID" value="CAC5426442.1"/>
    <property type="molecule type" value="Genomic_DNA"/>
</dbReference>
<organism evidence="2 3">
    <name type="scientific">Mytilus coruscus</name>
    <name type="common">Sea mussel</name>
    <dbReference type="NCBI Taxonomy" id="42192"/>
    <lineage>
        <taxon>Eukaryota</taxon>
        <taxon>Metazoa</taxon>
        <taxon>Spiralia</taxon>
        <taxon>Lophotrochozoa</taxon>
        <taxon>Mollusca</taxon>
        <taxon>Bivalvia</taxon>
        <taxon>Autobranchia</taxon>
        <taxon>Pteriomorphia</taxon>
        <taxon>Mytilida</taxon>
        <taxon>Mytiloidea</taxon>
        <taxon>Mytilidae</taxon>
        <taxon>Mytilinae</taxon>
        <taxon>Mytilus</taxon>
    </lineage>
</organism>
<feature type="coiled-coil region" evidence="1">
    <location>
        <begin position="62"/>
        <end position="128"/>
    </location>
</feature>
<evidence type="ECO:0000256" key="1">
    <source>
        <dbReference type="SAM" id="Coils"/>
    </source>
</evidence>
<accession>A0A6J8F2U4</accession>
<keyword evidence="1" id="KW-0175">Coiled coil</keyword>
<dbReference type="OrthoDB" id="10518852at2759"/>
<evidence type="ECO:0000313" key="3">
    <source>
        <dbReference type="Proteomes" id="UP000507470"/>
    </source>
</evidence>
<dbReference type="Proteomes" id="UP000507470">
    <property type="component" value="Unassembled WGS sequence"/>
</dbReference>
<gene>
    <name evidence="2" type="ORF">MCOR_58142</name>
</gene>